<accession>A0A8H8UAL3</accession>
<evidence type="ECO:0000256" key="1">
    <source>
        <dbReference type="ARBA" id="ARBA00004123"/>
    </source>
</evidence>
<proteinExistence type="inferred from homology"/>
<evidence type="ECO:0000313" key="6">
    <source>
        <dbReference type="Proteomes" id="UP000462212"/>
    </source>
</evidence>
<dbReference type="Proteomes" id="UP000462212">
    <property type="component" value="Unassembled WGS sequence"/>
</dbReference>
<dbReference type="AlphaFoldDB" id="A0A8H8UAL3"/>
<reference evidence="5 6" key="1">
    <citation type="submission" date="2018-05" db="EMBL/GenBank/DDBJ databases">
        <title>Genome sequencing and assembly of the regulated plant pathogen Lachnellula willkommii and related sister species for the development of diagnostic species identification markers.</title>
        <authorList>
            <person name="Giroux E."/>
            <person name="Bilodeau G."/>
        </authorList>
    </citation>
    <scope>NUCLEOTIDE SEQUENCE [LARGE SCALE GENOMIC DNA]</scope>
    <source>
        <strain evidence="5 6">CBS 197.66</strain>
    </source>
</reference>
<organism evidence="5 6">
    <name type="scientific">Lachnellula subtilissima</name>
    <dbReference type="NCBI Taxonomy" id="602034"/>
    <lineage>
        <taxon>Eukaryota</taxon>
        <taxon>Fungi</taxon>
        <taxon>Dikarya</taxon>
        <taxon>Ascomycota</taxon>
        <taxon>Pezizomycotina</taxon>
        <taxon>Leotiomycetes</taxon>
        <taxon>Helotiales</taxon>
        <taxon>Lachnaceae</taxon>
        <taxon>Lachnellula</taxon>
    </lineage>
</organism>
<dbReference type="OrthoDB" id="2019504at2759"/>
<dbReference type="GO" id="GO:0006364">
    <property type="term" value="P:rRNA processing"/>
    <property type="evidence" value="ECO:0007669"/>
    <property type="project" value="UniProtKB-KW"/>
</dbReference>
<gene>
    <name evidence="5" type="primary">SPBC9B6.07</name>
    <name evidence="5" type="ORF">LSUB1_G004939</name>
</gene>
<keyword evidence="4" id="KW-0539">Nucleus</keyword>
<evidence type="ECO:0000256" key="2">
    <source>
        <dbReference type="ARBA" id="ARBA00006374"/>
    </source>
</evidence>
<keyword evidence="3" id="KW-0698">rRNA processing</keyword>
<dbReference type="EMBL" id="QGMJ01000335">
    <property type="protein sequence ID" value="TVY37653.1"/>
    <property type="molecule type" value="Genomic_DNA"/>
</dbReference>
<comment type="subcellular location">
    <subcellularLocation>
        <location evidence="1">Nucleus</location>
    </subcellularLocation>
</comment>
<name>A0A8H8UAL3_9HELO</name>
<protein>
    <submittedName>
        <fullName evidence="5">Ribosomal RNA-processing protein-like protein</fullName>
    </submittedName>
</protein>
<dbReference type="PANTHER" id="PTHR13026:SF0">
    <property type="entry name" value="RIBOSOMAL RNA PROCESSING 1B"/>
    <property type="match status" value="1"/>
</dbReference>
<evidence type="ECO:0000256" key="3">
    <source>
        <dbReference type="ARBA" id="ARBA00022552"/>
    </source>
</evidence>
<comment type="similarity">
    <text evidence="2">Belongs to the RRP1 family.</text>
</comment>
<feature type="non-terminal residue" evidence="5">
    <location>
        <position position="1"/>
    </location>
</feature>
<dbReference type="GO" id="GO:0005634">
    <property type="term" value="C:nucleus"/>
    <property type="evidence" value="ECO:0007669"/>
    <property type="project" value="UniProtKB-SubCell"/>
</dbReference>
<comment type="caution">
    <text evidence="5">The sequence shown here is derived from an EMBL/GenBank/DDBJ whole genome shotgun (WGS) entry which is preliminary data.</text>
</comment>
<evidence type="ECO:0000256" key="4">
    <source>
        <dbReference type="ARBA" id="ARBA00023242"/>
    </source>
</evidence>
<dbReference type="PANTHER" id="PTHR13026">
    <property type="entry name" value="NNP-1 PROTEIN NOVEL NUCLEAR PROTEIN 1 NOP52"/>
    <property type="match status" value="1"/>
</dbReference>
<dbReference type="InterPro" id="IPR010301">
    <property type="entry name" value="RRP1"/>
</dbReference>
<evidence type="ECO:0000313" key="5">
    <source>
        <dbReference type="EMBL" id="TVY37653.1"/>
    </source>
</evidence>
<keyword evidence="6" id="KW-1185">Reference proteome</keyword>
<sequence>MDDSSIQQTPFIKQLAANDRPTRDKALLSLRAYLSSTTRSLPPIELLKLHKGLFYSMWMCDRPLPQQHLASSLASLLTILPSTTLMPFLRAFWVTMSREWGGIDVLRMEKFLLLTRRYIGATLAVLRDGEWEEGMVGEVTAVWEEVAFNVGDMKVANGVRFHCVDVFVDELERVGALEEGSGAPVGVLLGPLRRLADGCPVKAVRVKAREALADERLPGNEK</sequence>
<dbReference type="GO" id="GO:0030688">
    <property type="term" value="C:preribosome, small subunit precursor"/>
    <property type="evidence" value="ECO:0007669"/>
    <property type="project" value="InterPro"/>
</dbReference>
<dbReference type="Pfam" id="PF05997">
    <property type="entry name" value="Nop52"/>
    <property type="match status" value="1"/>
</dbReference>